<keyword evidence="5" id="KW-1185">Reference proteome</keyword>
<dbReference type="InterPro" id="IPR020422">
    <property type="entry name" value="TYR_PHOSPHATASE_DUAL_dom"/>
</dbReference>
<dbReference type="PROSITE" id="PS50056">
    <property type="entry name" value="TYR_PHOSPHATASE_2"/>
    <property type="match status" value="1"/>
</dbReference>
<dbReference type="InterPro" id="IPR029021">
    <property type="entry name" value="Prot-tyrosine_phosphatase-like"/>
</dbReference>
<dbReference type="EMBL" id="FN653027">
    <property type="protein sequence ID" value="CBY08018.1"/>
    <property type="molecule type" value="Genomic_DNA"/>
</dbReference>
<proteinExistence type="predicted"/>
<accession>E4X6H1</accession>
<sequence>MEPSVSLLGEGIRRLTPTGVACKVGCGAKCKHEQRNFSFEQSVVPKLSSSWVWEKKLLAIARPSDEFFPDNVKYFKRDGIRSIVNLQEPGEHEHCGQVLQDSGFTYSPERLMAEKISFYSYPTKDYGIYSVDQMFDICKVISFAISEGACAVHCHAGLGRTGVVCAAWLIFEMGFTDIEAFNQVRATRPGSIQSRPQIASVSNFFEVLKQLRTWPLKTLSVDELYLRGMKAYNKHEFGKNPLVHPFILVLRKYLSLEMVDEELPRTMSKWIHLERVKEGAWNSIRYLSKVQLDQLLREWLVDLKDPLLPELTNSVKLSDVQLNSAKMVYSILVDLNLSQDDICVLLTRDRAASNNRLCLISSKAS</sequence>
<dbReference type="FunFam" id="3.90.190.10:FF:000157">
    <property type="entry name" value="Protein-tyrosine phosphatase"/>
    <property type="match status" value="1"/>
</dbReference>
<reference evidence="4" key="1">
    <citation type="journal article" date="2010" name="Science">
        <title>Plasticity of animal genome architecture unmasked by rapid evolution of a pelagic tunicate.</title>
        <authorList>
            <person name="Denoeud F."/>
            <person name="Henriet S."/>
            <person name="Mungpakdee S."/>
            <person name="Aury J.M."/>
            <person name="Da Silva C."/>
            <person name="Brinkmann H."/>
            <person name="Mikhaleva J."/>
            <person name="Olsen L.C."/>
            <person name="Jubin C."/>
            <person name="Canestro C."/>
            <person name="Bouquet J.M."/>
            <person name="Danks G."/>
            <person name="Poulain J."/>
            <person name="Campsteijn C."/>
            <person name="Adamski M."/>
            <person name="Cross I."/>
            <person name="Yadetie F."/>
            <person name="Muffato M."/>
            <person name="Louis A."/>
            <person name="Butcher S."/>
            <person name="Tsagkogeorga G."/>
            <person name="Konrad A."/>
            <person name="Singh S."/>
            <person name="Jensen M.F."/>
            <person name="Cong E.H."/>
            <person name="Eikeseth-Otteraa H."/>
            <person name="Noel B."/>
            <person name="Anthouard V."/>
            <person name="Porcel B.M."/>
            <person name="Kachouri-Lafond R."/>
            <person name="Nishino A."/>
            <person name="Ugolini M."/>
            <person name="Chourrout P."/>
            <person name="Nishida H."/>
            <person name="Aasland R."/>
            <person name="Huzurbazar S."/>
            <person name="Westhof E."/>
            <person name="Delsuc F."/>
            <person name="Lehrach H."/>
            <person name="Reinhardt R."/>
            <person name="Weissenbach J."/>
            <person name="Roy S.W."/>
            <person name="Artiguenave F."/>
            <person name="Postlethwait J.H."/>
            <person name="Manak J.R."/>
            <person name="Thompson E.M."/>
            <person name="Jaillon O."/>
            <person name="Du Pasquier L."/>
            <person name="Boudinot P."/>
            <person name="Liberles D.A."/>
            <person name="Volff J.N."/>
            <person name="Philippe H."/>
            <person name="Lenhard B."/>
            <person name="Roest Crollius H."/>
            <person name="Wincker P."/>
            <person name="Chourrout D."/>
        </authorList>
    </citation>
    <scope>NUCLEOTIDE SEQUENCE [LARGE SCALE GENOMIC DNA]</scope>
</reference>
<name>E4X6H1_OIKDI</name>
<dbReference type="SUPFAM" id="SSF52799">
    <property type="entry name" value="(Phosphotyrosine protein) phosphatases II"/>
    <property type="match status" value="1"/>
</dbReference>
<organism evidence="4">
    <name type="scientific">Oikopleura dioica</name>
    <name type="common">Tunicate</name>
    <dbReference type="NCBI Taxonomy" id="34765"/>
    <lineage>
        <taxon>Eukaryota</taxon>
        <taxon>Metazoa</taxon>
        <taxon>Chordata</taxon>
        <taxon>Tunicata</taxon>
        <taxon>Appendicularia</taxon>
        <taxon>Copelata</taxon>
        <taxon>Oikopleuridae</taxon>
        <taxon>Oikopleura</taxon>
    </lineage>
</organism>
<feature type="domain" description="Tyrosine specific protein phosphatases" evidence="3">
    <location>
        <begin position="132"/>
        <end position="199"/>
    </location>
</feature>
<dbReference type="SMART" id="SM00404">
    <property type="entry name" value="PTPc_motif"/>
    <property type="match status" value="1"/>
</dbReference>
<evidence type="ECO:0000259" key="2">
    <source>
        <dbReference type="PROSITE" id="PS50054"/>
    </source>
</evidence>
<evidence type="ECO:0000259" key="3">
    <source>
        <dbReference type="PROSITE" id="PS50056"/>
    </source>
</evidence>
<protein>
    <submittedName>
        <fullName evidence="4">Uncharacterized protein</fullName>
    </submittedName>
</protein>
<dbReference type="InterPro" id="IPR050561">
    <property type="entry name" value="PTP"/>
</dbReference>
<dbReference type="AlphaFoldDB" id="E4X6H1"/>
<dbReference type="Pfam" id="PF22785">
    <property type="entry name" value="Tc-R-P"/>
    <property type="match status" value="1"/>
</dbReference>
<dbReference type="InParanoid" id="E4X6H1"/>
<dbReference type="InterPro" id="IPR000387">
    <property type="entry name" value="Tyr_Pase_dom"/>
</dbReference>
<dbReference type="Gene3D" id="3.90.190.10">
    <property type="entry name" value="Protein tyrosine phosphatase superfamily"/>
    <property type="match status" value="1"/>
</dbReference>
<evidence type="ECO:0000256" key="1">
    <source>
        <dbReference type="ARBA" id="ARBA00022801"/>
    </source>
</evidence>
<dbReference type="OrthoDB" id="542013at2759"/>
<dbReference type="PANTHER" id="PTHR23339">
    <property type="entry name" value="TYROSINE SPECIFIC PROTEIN PHOSPHATASE AND DUAL SPECIFICITY PROTEIN PHOSPHATASE"/>
    <property type="match status" value="1"/>
</dbReference>
<dbReference type="PROSITE" id="PS50054">
    <property type="entry name" value="TYR_PHOSPHATASE_DUAL"/>
    <property type="match status" value="1"/>
</dbReference>
<evidence type="ECO:0000313" key="5">
    <source>
        <dbReference type="Proteomes" id="UP000001307"/>
    </source>
</evidence>
<dbReference type="GO" id="GO:0016787">
    <property type="term" value="F:hydrolase activity"/>
    <property type="evidence" value="ECO:0007669"/>
    <property type="project" value="UniProtKB-KW"/>
</dbReference>
<dbReference type="InterPro" id="IPR003595">
    <property type="entry name" value="Tyr_Pase_cat"/>
</dbReference>
<dbReference type="Proteomes" id="UP000001307">
    <property type="component" value="Unassembled WGS sequence"/>
</dbReference>
<keyword evidence="1" id="KW-0378">Hydrolase</keyword>
<dbReference type="PROSITE" id="PS00383">
    <property type="entry name" value="TYR_PHOSPHATASE_1"/>
    <property type="match status" value="1"/>
</dbReference>
<dbReference type="InterPro" id="IPR016130">
    <property type="entry name" value="Tyr_Pase_AS"/>
</dbReference>
<feature type="domain" description="Tyrosine-protein phosphatase" evidence="2">
    <location>
        <begin position="48"/>
        <end position="217"/>
    </location>
</feature>
<gene>
    <name evidence="4" type="ORF">GSOID_T00003386001</name>
</gene>
<evidence type="ECO:0000313" key="4">
    <source>
        <dbReference type="EMBL" id="CBY08018.1"/>
    </source>
</evidence>